<dbReference type="Proteomes" id="UP001165121">
    <property type="component" value="Unassembled WGS sequence"/>
</dbReference>
<keyword evidence="3" id="KW-1185">Reference proteome</keyword>
<dbReference type="EMBL" id="BSXT01000024">
    <property type="protein sequence ID" value="GMF15082.1"/>
    <property type="molecule type" value="Genomic_DNA"/>
</dbReference>
<reference evidence="2" key="1">
    <citation type="submission" date="2023-04" db="EMBL/GenBank/DDBJ databases">
        <title>Phytophthora fragariaefolia NBRC 109709.</title>
        <authorList>
            <person name="Ichikawa N."/>
            <person name="Sato H."/>
            <person name="Tonouchi N."/>
        </authorList>
    </citation>
    <scope>NUCLEOTIDE SEQUENCE</scope>
    <source>
        <strain evidence="2">NBRC 109709</strain>
    </source>
</reference>
<proteinExistence type="predicted"/>
<sequence>MDQFPIHWHEFKLLQPSANLLQPPPPVFNQTMPFFSSSSSSSKILVVCMAAVAISSGVRAEKEVAETFFSGPEGVGVGIPGVGTVSVGGPGYGAGVVSPGVSVGGPVGVSVGAPAGYTGVNVVNPPTTVVNGGYQNPPPSSNGATATATATANASARKLRSAE</sequence>
<gene>
    <name evidence="2" type="ORF">Pfra01_000028800</name>
</gene>
<name>A0A9W6TLG2_9STRA</name>
<evidence type="ECO:0000313" key="3">
    <source>
        <dbReference type="Proteomes" id="UP001165121"/>
    </source>
</evidence>
<evidence type="ECO:0000256" key="1">
    <source>
        <dbReference type="SAM" id="MobiDB-lite"/>
    </source>
</evidence>
<feature type="compositionally biased region" description="Low complexity" evidence="1">
    <location>
        <begin position="141"/>
        <end position="156"/>
    </location>
</feature>
<dbReference type="AlphaFoldDB" id="A0A9W6TLG2"/>
<feature type="region of interest" description="Disordered" evidence="1">
    <location>
        <begin position="130"/>
        <end position="163"/>
    </location>
</feature>
<organism evidence="2 3">
    <name type="scientific">Phytophthora fragariaefolia</name>
    <dbReference type="NCBI Taxonomy" id="1490495"/>
    <lineage>
        <taxon>Eukaryota</taxon>
        <taxon>Sar</taxon>
        <taxon>Stramenopiles</taxon>
        <taxon>Oomycota</taxon>
        <taxon>Peronosporomycetes</taxon>
        <taxon>Peronosporales</taxon>
        <taxon>Peronosporaceae</taxon>
        <taxon>Phytophthora</taxon>
    </lineage>
</organism>
<comment type="caution">
    <text evidence="2">The sequence shown here is derived from an EMBL/GenBank/DDBJ whole genome shotgun (WGS) entry which is preliminary data.</text>
</comment>
<protein>
    <submittedName>
        <fullName evidence="2">Unnamed protein product</fullName>
    </submittedName>
</protein>
<evidence type="ECO:0000313" key="2">
    <source>
        <dbReference type="EMBL" id="GMF15082.1"/>
    </source>
</evidence>
<accession>A0A9W6TLG2</accession>